<dbReference type="GO" id="GO:0005737">
    <property type="term" value="C:cytoplasm"/>
    <property type="evidence" value="ECO:0007669"/>
    <property type="project" value="InterPro"/>
</dbReference>
<evidence type="ECO:0000256" key="1">
    <source>
        <dbReference type="ARBA" id="ARBA00007274"/>
    </source>
</evidence>
<dbReference type="Pfam" id="PF00132">
    <property type="entry name" value="Hexapep"/>
    <property type="match status" value="1"/>
</dbReference>
<evidence type="ECO:0000313" key="5">
    <source>
        <dbReference type="EMBL" id="AYL97117.1"/>
    </source>
</evidence>
<dbReference type="InterPro" id="IPR011004">
    <property type="entry name" value="Trimer_LpxA-like_sf"/>
</dbReference>
<dbReference type="EC" id="2.3.1.30" evidence="4"/>
<dbReference type="KEGG" id="muh:HYN43_018175"/>
<evidence type="ECO:0000256" key="4">
    <source>
        <dbReference type="PIRNR" id="PIRNR000441"/>
    </source>
</evidence>
<evidence type="ECO:0000256" key="2">
    <source>
        <dbReference type="ARBA" id="ARBA00022679"/>
    </source>
</evidence>
<dbReference type="AlphaFoldDB" id="A0A494VNW2"/>
<dbReference type="PIRSF" id="PIRSF000441">
    <property type="entry name" value="CysE"/>
    <property type="match status" value="1"/>
</dbReference>
<name>A0A494VNW2_9SPHI</name>
<dbReference type="InterPro" id="IPR005881">
    <property type="entry name" value="Ser_O-AcTrfase"/>
</dbReference>
<dbReference type="Gene3D" id="2.160.10.10">
    <property type="entry name" value="Hexapeptide repeat proteins"/>
    <property type="match status" value="1"/>
</dbReference>
<reference evidence="5 6" key="1">
    <citation type="submission" date="2018-10" db="EMBL/GenBank/DDBJ databases">
        <title>Genome sequencing of Mucilaginibacter sp. HYN0043.</title>
        <authorList>
            <person name="Kim M."/>
            <person name="Yi H."/>
        </authorList>
    </citation>
    <scope>NUCLEOTIDE SEQUENCE [LARGE SCALE GENOMIC DNA]</scope>
    <source>
        <strain evidence="5 6">HYN0043</strain>
    </source>
</reference>
<keyword evidence="3 4" id="KW-0012">Acyltransferase</keyword>
<proteinExistence type="inferred from homology"/>
<gene>
    <name evidence="5" type="ORF">HYN43_018175</name>
</gene>
<dbReference type="InterPro" id="IPR045304">
    <property type="entry name" value="LbH_SAT"/>
</dbReference>
<comment type="similarity">
    <text evidence="1 4">Belongs to the transferase hexapeptide repeat family.</text>
</comment>
<sequence length="183" mass="20024">MKLSEKLKADIKHLTTSSVGGKPKPAFILFFIKKAVRIVVIYRVLNHFYLNRNKVALLLLSPLKLYFRLMTSRYCTDISYKTKIGPGFKLNHSYGIIVNIRSTIGENVYLGHNVTVGSNSPSKFPKIGNNVTIFPGSIIIGDVTIGDNVTIGAGSLVVKDVPANTVVGGHPSKILRTLSNIDI</sequence>
<dbReference type="GO" id="GO:0006535">
    <property type="term" value="P:cysteine biosynthetic process from serine"/>
    <property type="evidence" value="ECO:0007669"/>
    <property type="project" value="InterPro"/>
</dbReference>
<protein>
    <recommendedName>
        <fullName evidence="4">Serine acetyltransferase</fullName>
        <ecNumber evidence="4">2.3.1.30</ecNumber>
    </recommendedName>
</protein>
<dbReference type="InterPro" id="IPR001451">
    <property type="entry name" value="Hexapep"/>
</dbReference>
<comment type="catalytic activity">
    <reaction evidence="4">
        <text>L-serine + acetyl-CoA = O-acetyl-L-serine + CoA</text>
        <dbReference type="Rhea" id="RHEA:24560"/>
        <dbReference type="ChEBI" id="CHEBI:33384"/>
        <dbReference type="ChEBI" id="CHEBI:57287"/>
        <dbReference type="ChEBI" id="CHEBI:57288"/>
        <dbReference type="ChEBI" id="CHEBI:58340"/>
        <dbReference type="EC" id="2.3.1.30"/>
    </reaction>
</comment>
<dbReference type="CDD" id="cd03354">
    <property type="entry name" value="LbH_SAT"/>
    <property type="match status" value="1"/>
</dbReference>
<keyword evidence="2 4" id="KW-0808">Transferase</keyword>
<dbReference type="RefSeq" id="WP_119410701.1">
    <property type="nucleotide sequence ID" value="NZ_CP032869.1"/>
</dbReference>
<evidence type="ECO:0000256" key="3">
    <source>
        <dbReference type="ARBA" id="ARBA00023315"/>
    </source>
</evidence>
<dbReference type="SUPFAM" id="SSF51161">
    <property type="entry name" value="Trimeric LpxA-like enzymes"/>
    <property type="match status" value="1"/>
</dbReference>
<dbReference type="GO" id="GO:0009001">
    <property type="term" value="F:serine O-acetyltransferase activity"/>
    <property type="evidence" value="ECO:0007669"/>
    <property type="project" value="UniProtKB-EC"/>
</dbReference>
<accession>A0A494VNW2</accession>
<dbReference type="EMBL" id="CP032869">
    <property type="protein sequence ID" value="AYL97117.1"/>
    <property type="molecule type" value="Genomic_DNA"/>
</dbReference>
<evidence type="ECO:0000313" key="6">
    <source>
        <dbReference type="Proteomes" id="UP000270046"/>
    </source>
</evidence>
<keyword evidence="6" id="KW-1185">Reference proteome</keyword>
<organism evidence="5 6">
    <name type="scientific">Mucilaginibacter celer</name>
    <dbReference type="NCBI Taxonomy" id="2305508"/>
    <lineage>
        <taxon>Bacteria</taxon>
        <taxon>Pseudomonadati</taxon>
        <taxon>Bacteroidota</taxon>
        <taxon>Sphingobacteriia</taxon>
        <taxon>Sphingobacteriales</taxon>
        <taxon>Sphingobacteriaceae</taxon>
        <taxon>Mucilaginibacter</taxon>
    </lineage>
</organism>
<dbReference type="OrthoDB" id="9814490at2"/>
<dbReference type="Proteomes" id="UP000270046">
    <property type="component" value="Chromosome"/>
</dbReference>
<dbReference type="PANTHER" id="PTHR42811">
    <property type="entry name" value="SERINE ACETYLTRANSFERASE"/>
    <property type="match status" value="1"/>
</dbReference>